<evidence type="ECO:0000256" key="2">
    <source>
        <dbReference type="SAM" id="SignalP"/>
    </source>
</evidence>
<sequence length="337" mass="34344">MRLATTATLVQFVALAFHSGLAHPLPIDQSAGSSAAGTLHRRSPLGGVATGLLEAENAVKGAATLGKSASTIGKEATQLERAGSTVGKGGGEIGSAGKVGDDLVGDAGKLGKKKTSFGKKLVYAGVGAGLLAGGTTYMLKSQAAEQKALATQNAALAHQNDEYNKMMKQAGLIKKDMNKSVDELYAREESEEVAEPNDQHIETLERREPMLGSAARGFGSLLKLGKSGKTIATDVKGVEGLASTAGKVGKAGKWAKAAKIAGTVGVVGGGSVLLANELVKQKSQTAALANQNTSLQNEALEYKEYMAELQDAAAAATPAVPAPEPTTPTTPAKPAKQ</sequence>
<dbReference type="Proteomes" id="UP000054845">
    <property type="component" value="Unassembled WGS sequence"/>
</dbReference>
<feature type="region of interest" description="Disordered" evidence="1">
    <location>
        <begin position="313"/>
        <end position="337"/>
    </location>
</feature>
<dbReference type="AlphaFoldDB" id="A0A0P1BMK7"/>
<feature type="signal peptide" evidence="2">
    <location>
        <begin position="1"/>
        <end position="22"/>
    </location>
</feature>
<accession>A0A0P1BMK7</accession>
<keyword evidence="2" id="KW-0732">Signal</keyword>
<evidence type="ECO:0000256" key="1">
    <source>
        <dbReference type="SAM" id="MobiDB-lite"/>
    </source>
</evidence>
<dbReference type="OrthoDB" id="10422142at2759"/>
<evidence type="ECO:0000313" key="4">
    <source>
        <dbReference type="Proteomes" id="UP000054845"/>
    </source>
</evidence>
<proteinExistence type="predicted"/>
<name>A0A0P1BMK7_9BASI</name>
<protein>
    <submittedName>
        <fullName evidence="3">Uncharacterized protein</fullName>
    </submittedName>
</protein>
<keyword evidence="4" id="KW-1185">Reference proteome</keyword>
<organism evidence="3 4">
    <name type="scientific">Ceraceosorus bombacis</name>
    <dbReference type="NCBI Taxonomy" id="401625"/>
    <lineage>
        <taxon>Eukaryota</taxon>
        <taxon>Fungi</taxon>
        <taxon>Dikarya</taxon>
        <taxon>Basidiomycota</taxon>
        <taxon>Ustilaginomycotina</taxon>
        <taxon>Exobasidiomycetes</taxon>
        <taxon>Ceraceosorales</taxon>
        <taxon>Ceraceosoraceae</taxon>
        <taxon>Ceraceosorus</taxon>
    </lineage>
</organism>
<feature type="chain" id="PRO_5006059701" evidence="2">
    <location>
        <begin position="23"/>
        <end position="337"/>
    </location>
</feature>
<dbReference type="EMBL" id="CCYA01000265">
    <property type="protein sequence ID" value="CEH17555.1"/>
    <property type="molecule type" value="Genomic_DNA"/>
</dbReference>
<evidence type="ECO:0000313" key="3">
    <source>
        <dbReference type="EMBL" id="CEH17555.1"/>
    </source>
</evidence>
<reference evidence="3 4" key="1">
    <citation type="submission" date="2014-09" db="EMBL/GenBank/DDBJ databases">
        <authorList>
            <person name="Magalhaes I.L.F."/>
            <person name="Oliveira U."/>
            <person name="Santos F.R."/>
            <person name="Vidigal T.H.D.A."/>
            <person name="Brescovit A.D."/>
            <person name="Santos A.J."/>
        </authorList>
    </citation>
    <scope>NUCLEOTIDE SEQUENCE [LARGE SCALE GENOMIC DNA]</scope>
</reference>